<name>A0ABX2B6Z5_9BACT</name>
<sequence>MMEIGIKFKSELKVTEADTAVSVGSGTLRVLATPVVITLIEKTAWKSIDRYMDNGCCTVGTALDIEHLAPTPVGMTVTCETTLTAVDGRRLVFQAEVNDADGLTIAKGTHTRFIVDGNRFQEKADKLLNDK</sequence>
<dbReference type="PANTHER" id="PTHR36934">
    <property type="entry name" value="BLR0278 PROTEIN"/>
    <property type="match status" value="1"/>
</dbReference>
<feature type="domain" description="Fluoroacetyl-CoA-specific thioesterase-like" evidence="1">
    <location>
        <begin position="14"/>
        <end position="116"/>
    </location>
</feature>
<proteinExistence type="predicted"/>
<evidence type="ECO:0000313" key="3">
    <source>
        <dbReference type="Proteomes" id="UP000820977"/>
    </source>
</evidence>
<reference evidence="2 3" key="1">
    <citation type="submission" date="2020-05" db="EMBL/GenBank/DDBJ databases">
        <title>Distinct polysaccharide utilization as determinants for interspecies competition between intestinal Prevotella spp.</title>
        <authorList>
            <person name="Galvez E.J.C."/>
            <person name="Iljazovic A."/>
            <person name="Strowig T."/>
        </authorList>
    </citation>
    <scope>NUCLEOTIDE SEQUENCE [LARGE SCALE GENOMIC DNA]</scope>
    <source>
        <strain evidence="2 3">PCHR</strain>
    </source>
</reference>
<dbReference type="EMBL" id="JABKKJ010000018">
    <property type="protein sequence ID" value="NPE25834.1"/>
    <property type="molecule type" value="Genomic_DNA"/>
</dbReference>
<dbReference type="InterPro" id="IPR054485">
    <property type="entry name" value="FlK-like_dom"/>
</dbReference>
<dbReference type="Pfam" id="PF22636">
    <property type="entry name" value="FlK"/>
    <property type="match status" value="1"/>
</dbReference>
<keyword evidence="3" id="KW-1185">Reference proteome</keyword>
<gene>
    <name evidence="2" type="ORF">HPS54_09950</name>
</gene>
<accession>A0ABX2B6Z5</accession>
<protein>
    <submittedName>
        <fullName evidence="2">Thioesterase family protein</fullName>
    </submittedName>
</protein>
<dbReference type="PIRSF" id="PIRSF014972">
    <property type="entry name" value="FlK"/>
    <property type="match status" value="1"/>
</dbReference>
<evidence type="ECO:0000313" key="2">
    <source>
        <dbReference type="EMBL" id="NPE25834.1"/>
    </source>
</evidence>
<evidence type="ECO:0000259" key="1">
    <source>
        <dbReference type="Pfam" id="PF22636"/>
    </source>
</evidence>
<dbReference type="Gene3D" id="3.10.129.10">
    <property type="entry name" value="Hotdog Thioesterase"/>
    <property type="match status" value="1"/>
</dbReference>
<dbReference type="CDD" id="cd03440">
    <property type="entry name" value="hot_dog"/>
    <property type="match status" value="1"/>
</dbReference>
<comment type="caution">
    <text evidence="2">The sequence shown here is derived from an EMBL/GenBank/DDBJ whole genome shotgun (WGS) entry which is preliminary data.</text>
</comment>
<dbReference type="InterPro" id="IPR025540">
    <property type="entry name" value="FlK"/>
</dbReference>
<dbReference type="InterPro" id="IPR029069">
    <property type="entry name" value="HotDog_dom_sf"/>
</dbReference>
<dbReference type="SUPFAM" id="SSF54637">
    <property type="entry name" value="Thioesterase/thiol ester dehydrase-isomerase"/>
    <property type="match status" value="1"/>
</dbReference>
<dbReference type="Proteomes" id="UP000820977">
    <property type="component" value="Unassembled WGS sequence"/>
</dbReference>
<organism evidence="2 3">
    <name type="scientific">Xylanibacter caecicola</name>
    <dbReference type="NCBI Taxonomy" id="2736294"/>
    <lineage>
        <taxon>Bacteria</taxon>
        <taxon>Pseudomonadati</taxon>
        <taxon>Bacteroidota</taxon>
        <taxon>Bacteroidia</taxon>
        <taxon>Bacteroidales</taxon>
        <taxon>Prevotellaceae</taxon>
        <taxon>Xylanibacter</taxon>
    </lineage>
</organism>
<dbReference type="PANTHER" id="PTHR36934:SF1">
    <property type="entry name" value="THIOESTERASE DOMAIN-CONTAINING PROTEIN"/>
    <property type="match status" value="1"/>
</dbReference>